<organism evidence="1">
    <name type="scientific">Rhizophora mucronata</name>
    <name type="common">Asiatic mangrove</name>
    <dbReference type="NCBI Taxonomy" id="61149"/>
    <lineage>
        <taxon>Eukaryota</taxon>
        <taxon>Viridiplantae</taxon>
        <taxon>Streptophyta</taxon>
        <taxon>Embryophyta</taxon>
        <taxon>Tracheophyta</taxon>
        <taxon>Spermatophyta</taxon>
        <taxon>Magnoliopsida</taxon>
        <taxon>eudicotyledons</taxon>
        <taxon>Gunneridae</taxon>
        <taxon>Pentapetalae</taxon>
        <taxon>rosids</taxon>
        <taxon>fabids</taxon>
        <taxon>Malpighiales</taxon>
        <taxon>Rhizophoraceae</taxon>
        <taxon>Rhizophora</taxon>
    </lineage>
</organism>
<reference evidence="1" key="1">
    <citation type="submission" date="2018-02" db="EMBL/GenBank/DDBJ databases">
        <title>Rhizophora mucronata_Transcriptome.</title>
        <authorList>
            <person name="Meera S.P."/>
            <person name="Sreeshan A."/>
            <person name="Augustine A."/>
        </authorList>
    </citation>
    <scope>NUCLEOTIDE SEQUENCE</scope>
    <source>
        <tissue evidence="1">Leaf</tissue>
    </source>
</reference>
<dbReference type="EMBL" id="GGEC01008877">
    <property type="protein sequence ID" value="MBW89360.1"/>
    <property type="molecule type" value="Transcribed_RNA"/>
</dbReference>
<dbReference type="AlphaFoldDB" id="A0A2P2J7C3"/>
<keyword evidence="1" id="KW-0830">Ubiquinone</keyword>
<name>A0A2P2J7C3_RHIMU</name>
<proteinExistence type="predicted"/>
<protein>
    <submittedName>
        <fullName evidence="1">Ubiquinone biosynthesis protein coq-8</fullName>
    </submittedName>
</protein>
<accession>A0A2P2J7C3</accession>
<evidence type="ECO:0000313" key="1">
    <source>
        <dbReference type="EMBL" id="MBW89360.1"/>
    </source>
</evidence>
<sequence length="31" mass="3371">MDCAGNFLGKERRIAGKLKVIHSFEGETCGC</sequence>